<reference evidence="4" key="2">
    <citation type="submission" date="2025-08" db="UniProtKB">
        <authorList>
            <consortium name="Ensembl"/>
        </authorList>
    </citation>
    <scope>IDENTIFICATION</scope>
</reference>
<feature type="domain" description="Aerolysin-like C-terminal" evidence="3">
    <location>
        <begin position="121"/>
        <end position="235"/>
    </location>
</feature>
<evidence type="ECO:0000313" key="5">
    <source>
        <dbReference type="Proteomes" id="UP000007635"/>
    </source>
</evidence>
<dbReference type="Ensembl" id="ENSGACT00000071580.1">
    <property type="protein sequence ID" value="ENSGACP00000028072.1"/>
    <property type="gene ID" value="ENSGACG00000024889.1"/>
</dbReference>
<evidence type="ECO:0000256" key="2">
    <source>
        <dbReference type="ARBA" id="ARBA00023157"/>
    </source>
</evidence>
<dbReference type="Proteomes" id="UP000007635">
    <property type="component" value="Unassembled WGS sequence"/>
</dbReference>
<protein>
    <recommendedName>
        <fullName evidence="3">Aerolysin-like C-terminal domain-containing protein</fullName>
    </recommendedName>
</protein>
<reference evidence="4" key="3">
    <citation type="submission" date="2025-09" db="UniProtKB">
        <authorList>
            <consortium name="Ensembl"/>
        </authorList>
    </citation>
    <scope>IDENTIFICATION</scope>
</reference>
<dbReference type="PANTHER" id="PTHR39244">
    <property type="entry name" value="NATTERIN-4"/>
    <property type="match status" value="1"/>
</dbReference>
<accession>A0AAQ4NNZ0</accession>
<keyword evidence="2" id="KW-1015">Disulfide bond</keyword>
<dbReference type="Pfam" id="PF01117">
    <property type="entry name" value="Aerolysin"/>
    <property type="match status" value="1"/>
</dbReference>
<organism evidence="4 5">
    <name type="scientific">Gasterosteus aculeatus aculeatus</name>
    <name type="common">three-spined stickleback</name>
    <dbReference type="NCBI Taxonomy" id="481459"/>
    <lineage>
        <taxon>Eukaryota</taxon>
        <taxon>Metazoa</taxon>
        <taxon>Chordata</taxon>
        <taxon>Craniata</taxon>
        <taxon>Vertebrata</taxon>
        <taxon>Euteleostomi</taxon>
        <taxon>Actinopterygii</taxon>
        <taxon>Neopterygii</taxon>
        <taxon>Teleostei</taxon>
        <taxon>Neoteleostei</taxon>
        <taxon>Acanthomorphata</taxon>
        <taxon>Eupercaria</taxon>
        <taxon>Perciformes</taxon>
        <taxon>Cottioidei</taxon>
        <taxon>Gasterosteales</taxon>
        <taxon>Gasterosteidae</taxon>
        <taxon>Gasterosteus</taxon>
    </lineage>
</organism>
<sequence length="281" mass="31797">LHSRKGSYCQYPYYHKEHKVSNFDILVNKDNFEVLEWKDGSWGSVPKHSVKTCSGVDIYVAKNKFGLGKVHVRNKAFFLPWEGSEYFYKTYQVLTYRKDVISEHISEISYDIGVNVIKCPPESLFTSTVKNNECSSVVKSPTASVTRQTQTRFDFSSSTKFGFSTSFTGEIPIIRSTTISISSEMTFTFSRGNTRTDTTTQSMPLTVTVPPNHYCRVQTVVRRYKANIPFTACLTRQFTNGRVTTTFITGTYTGVDAGEASAVVERCRPIPKAEPCPERRL</sequence>
<keyword evidence="5" id="KW-1185">Reference proteome</keyword>
<name>A0AAQ4NNZ0_GASAC</name>
<reference evidence="4 5" key="1">
    <citation type="journal article" date="2021" name="G3 (Bethesda)">
        <title>Improved contiguity of the threespine stickleback genome using long-read sequencing.</title>
        <authorList>
            <person name="Nath S."/>
            <person name="Shaw D.E."/>
            <person name="White M.A."/>
        </authorList>
    </citation>
    <scope>NUCLEOTIDE SEQUENCE [LARGE SCALE GENOMIC DNA]</scope>
    <source>
        <strain evidence="4 5">Lake Benthic</strain>
    </source>
</reference>
<evidence type="ECO:0000259" key="3">
    <source>
        <dbReference type="Pfam" id="PF01117"/>
    </source>
</evidence>
<proteinExistence type="inferred from homology"/>
<dbReference type="Gene3D" id="2.170.15.10">
    <property type="entry name" value="Proaerolysin, chain A, domain 3"/>
    <property type="match status" value="1"/>
</dbReference>
<comment type="similarity">
    <text evidence="1">Belongs to the aerolysin family.</text>
</comment>
<dbReference type="InterPro" id="IPR006616">
    <property type="entry name" value="DM9_repeat"/>
</dbReference>
<dbReference type="GeneTree" id="ENSGT00400000024875"/>
<dbReference type="Pfam" id="PF11901">
    <property type="entry name" value="DM9"/>
    <property type="match status" value="1"/>
</dbReference>
<dbReference type="InterPro" id="IPR053237">
    <property type="entry name" value="Natterin_C"/>
</dbReference>
<dbReference type="PANTHER" id="PTHR39244:SF5">
    <property type="entry name" value="NATTERIN-3-LIKE"/>
    <property type="match status" value="1"/>
</dbReference>
<dbReference type="AlphaFoldDB" id="A0AAQ4NNZ0"/>
<evidence type="ECO:0000256" key="1">
    <source>
        <dbReference type="ARBA" id="ARBA00009831"/>
    </source>
</evidence>
<dbReference type="SUPFAM" id="SSF56973">
    <property type="entry name" value="Aerolisin/ETX pore-forming domain"/>
    <property type="match status" value="1"/>
</dbReference>
<dbReference type="CDD" id="cd20220">
    <property type="entry name" value="PFM_natterin-3-like"/>
    <property type="match status" value="1"/>
</dbReference>
<dbReference type="InterPro" id="IPR055267">
    <property type="entry name" value="Aerolysin-like_C"/>
</dbReference>
<evidence type="ECO:0000313" key="4">
    <source>
        <dbReference type="Ensembl" id="ENSGACP00000028072.1"/>
    </source>
</evidence>